<name>A0ABS4JSG3_9FIRM</name>
<gene>
    <name evidence="5" type="ORF">J2Z79_001890</name>
</gene>
<feature type="compositionally biased region" description="Basic and acidic residues" evidence="3">
    <location>
        <begin position="415"/>
        <end position="426"/>
    </location>
</feature>
<evidence type="ECO:0000256" key="3">
    <source>
        <dbReference type="SAM" id="MobiDB-lite"/>
    </source>
</evidence>
<dbReference type="Proteomes" id="UP001519289">
    <property type="component" value="Unassembled WGS sequence"/>
</dbReference>
<evidence type="ECO:0000259" key="4">
    <source>
        <dbReference type="Pfam" id="PF00890"/>
    </source>
</evidence>
<feature type="domain" description="FAD-dependent oxidoreductase 2 FAD-binding" evidence="4">
    <location>
        <begin position="266"/>
        <end position="497"/>
    </location>
</feature>
<feature type="region of interest" description="Disordered" evidence="3">
    <location>
        <begin position="404"/>
        <end position="441"/>
    </location>
</feature>
<dbReference type="SUPFAM" id="SSF51905">
    <property type="entry name" value="FAD/NAD(P)-binding domain"/>
    <property type="match status" value="1"/>
</dbReference>
<evidence type="ECO:0000256" key="1">
    <source>
        <dbReference type="ARBA" id="ARBA00022630"/>
    </source>
</evidence>
<dbReference type="EC" id="1.1.5.3" evidence="5"/>
<accession>A0ABS4JSG3</accession>
<keyword evidence="6" id="KW-1185">Reference proteome</keyword>
<reference evidence="5 6" key="1">
    <citation type="submission" date="2021-03" db="EMBL/GenBank/DDBJ databases">
        <title>Genomic Encyclopedia of Type Strains, Phase IV (KMG-IV): sequencing the most valuable type-strain genomes for metagenomic binning, comparative biology and taxonomic classification.</title>
        <authorList>
            <person name="Goeker M."/>
        </authorList>
    </citation>
    <scope>NUCLEOTIDE SEQUENCE [LARGE SCALE GENOMIC DNA]</scope>
    <source>
        <strain evidence="5 6">DSM 27138</strain>
    </source>
</reference>
<dbReference type="EMBL" id="JAGGLG010000013">
    <property type="protein sequence ID" value="MBP2018479.1"/>
    <property type="molecule type" value="Genomic_DNA"/>
</dbReference>
<organism evidence="5 6">
    <name type="scientific">Symbiobacterium terraclitae</name>
    <dbReference type="NCBI Taxonomy" id="557451"/>
    <lineage>
        <taxon>Bacteria</taxon>
        <taxon>Bacillati</taxon>
        <taxon>Bacillota</taxon>
        <taxon>Clostridia</taxon>
        <taxon>Eubacteriales</taxon>
        <taxon>Symbiobacteriaceae</taxon>
        <taxon>Symbiobacterium</taxon>
    </lineage>
</organism>
<evidence type="ECO:0000313" key="6">
    <source>
        <dbReference type="Proteomes" id="UP001519289"/>
    </source>
</evidence>
<evidence type="ECO:0000256" key="2">
    <source>
        <dbReference type="ARBA" id="ARBA00023002"/>
    </source>
</evidence>
<proteinExistence type="predicted"/>
<dbReference type="InterPro" id="IPR003953">
    <property type="entry name" value="FAD-dep_OxRdtase_2_FAD-bd"/>
</dbReference>
<dbReference type="RefSeq" id="WP_209466599.1">
    <property type="nucleotide sequence ID" value="NZ_JAGGLG010000013.1"/>
</dbReference>
<feature type="domain" description="FAD-dependent oxidoreductase 2 FAD-binding" evidence="4">
    <location>
        <begin position="20"/>
        <end position="151"/>
    </location>
</feature>
<dbReference type="PRINTS" id="PR00469">
    <property type="entry name" value="PNDRDTASEII"/>
</dbReference>
<protein>
    <submittedName>
        <fullName evidence="5">Glycerol-3-phosphate dehydrogenase subunit B</fullName>
        <ecNumber evidence="5">1.1.5.3</ecNumber>
    </submittedName>
</protein>
<evidence type="ECO:0000313" key="5">
    <source>
        <dbReference type="EMBL" id="MBP2018479.1"/>
    </source>
</evidence>
<keyword evidence="2 5" id="KW-0560">Oxidoreductase</keyword>
<dbReference type="GO" id="GO:0004368">
    <property type="term" value="F:glycerol-3-phosphate dehydrogenase (quinone) activity"/>
    <property type="evidence" value="ECO:0007669"/>
    <property type="project" value="UniProtKB-EC"/>
</dbReference>
<keyword evidence="1" id="KW-0285">Flavoprotein</keyword>
<dbReference type="Pfam" id="PF00890">
    <property type="entry name" value="FAD_binding_2"/>
    <property type="match status" value="2"/>
</dbReference>
<comment type="caution">
    <text evidence="5">The sequence shown here is derived from an EMBL/GenBank/DDBJ whole genome shotgun (WGS) entry which is preliminary data.</text>
</comment>
<dbReference type="InterPro" id="IPR036188">
    <property type="entry name" value="FAD/NAD-bd_sf"/>
</dbReference>
<dbReference type="Gene3D" id="3.50.50.60">
    <property type="entry name" value="FAD/NAD(P)-binding domain"/>
    <property type="match status" value="2"/>
</dbReference>
<sequence length="521" mass="52065">MTEMTIGVPRFRGRVRRPEVLVIGGGLSGMTAALAARRTGAEVALVAEGAGVLELASGCIDRLAVPFEALPPAHPYRLLGMAVVEDEIAEFRAEMARVGWPLSPGEHEVITALGARRPTHLVGPGMAAPPPGEPVWVVGFRGLRDFDPAVVAAGMGGVPWSWVDLPGNPEEVHPVALARQLENEAYREEVIDAVLSARDAAGLSIGASGLATGASGVETVAPGLATGASGLAAGASGLAAGASGPAAGASGLTTGAAGLSIGASGLATGASGQGAAGSSHGRRWVLFPAVLGLAGAVKVQEDLAAATGMCVAEVLLPPPSVPGLRLAEALRRAVQQAGVDLALGARAVRAEVENGRVRAVVCEGPGGQVTYEAEAYVLATGGLLGGGIAAEGLEVREPLFGLRVATPGSSGQAPARRDSSGEDAPRQEQGSTRQAAAPRDPSCWADADFLPAGGHPFVRVGVPVDEELRPEGLANLFVCGRTLAGYDPYAEGCGGGVAVATGGAAGRLAGCLALSDGGERR</sequence>